<dbReference type="AlphaFoldDB" id="A0A7R9MFE7"/>
<keyword evidence="5" id="KW-1185">Reference proteome</keyword>
<dbReference type="InterPro" id="IPR039417">
    <property type="entry name" value="Peptidase_C1A_papain-like"/>
</dbReference>
<feature type="compositionally biased region" description="Basic and acidic residues" evidence="2">
    <location>
        <begin position="226"/>
        <end position="235"/>
    </location>
</feature>
<dbReference type="GO" id="GO:0006508">
    <property type="term" value="P:proteolysis"/>
    <property type="evidence" value="ECO:0007669"/>
    <property type="project" value="InterPro"/>
</dbReference>
<name>A0A7R9MFE7_9ACAR</name>
<dbReference type="EMBL" id="OC931600">
    <property type="protein sequence ID" value="CAD7659186.1"/>
    <property type="molecule type" value="Genomic_DNA"/>
</dbReference>
<accession>A0A7R9MFE7</accession>
<dbReference type="GO" id="GO:0008234">
    <property type="term" value="F:cysteine-type peptidase activity"/>
    <property type="evidence" value="ECO:0007669"/>
    <property type="project" value="InterPro"/>
</dbReference>
<evidence type="ECO:0000256" key="1">
    <source>
        <dbReference type="ARBA" id="ARBA00008455"/>
    </source>
</evidence>
<sequence length="235" mass="26048">MKRLIAEGKFDPKSQLTVSEQNLIDCSGDFGTTGCKGGMPQQAFKYVAANKGIMGADAYPYAGKLCLYDDQKDDCVYNPAKRVDVDVKKGKRLKTGRDEQLVTAIYTYGPVAIAVHVTKNMAAYKSGIFDDSKCIAKKVNHAVVAVGYHPDYFIVRNSWGAKWGESGYIRIARRKTNTCGISQQAWYPIVPNAVNTEAMRDRLLERPELGVGVIGPQTNDTSDTENETRDYESRQ</sequence>
<dbReference type="InterPro" id="IPR038765">
    <property type="entry name" value="Papain-like_cys_pep_sf"/>
</dbReference>
<dbReference type="InterPro" id="IPR000668">
    <property type="entry name" value="Peptidase_C1A_C"/>
</dbReference>
<dbReference type="InterPro" id="IPR025660">
    <property type="entry name" value="Pept_his_AS"/>
</dbReference>
<evidence type="ECO:0000313" key="4">
    <source>
        <dbReference type="EMBL" id="CAD7659186.1"/>
    </source>
</evidence>
<dbReference type="SMART" id="SM00645">
    <property type="entry name" value="Pept_C1"/>
    <property type="match status" value="1"/>
</dbReference>
<dbReference type="Gene3D" id="3.90.70.10">
    <property type="entry name" value="Cysteine proteinases"/>
    <property type="match status" value="1"/>
</dbReference>
<organism evidence="4">
    <name type="scientific">Oppiella nova</name>
    <dbReference type="NCBI Taxonomy" id="334625"/>
    <lineage>
        <taxon>Eukaryota</taxon>
        <taxon>Metazoa</taxon>
        <taxon>Ecdysozoa</taxon>
        <taxon>Arthropoda</taxon>
        <taxon>Chelicerata</taxon>
        <taxon>Arachnida</taxon>
        <taxon>Acari</taxon>
        <taxon>Acariformes</taxon>
        <taxon>Sarcoptiformes</taxon>
        <taxon>Oribatida</taxon>
        <taxon>Brachypylina</taxon>
        <taxon>Oppioidea</taxon>
        <taxon>Oppiidae</taxon>
        <taxon>Oppiella</taxon>
    </lineage>
</organism>
<proteinExistence type="inferred from homology"/>
<evidence type="ECO:0000256" key="2">
    <source>
        <dbReference type="SAM" id="MobiDB-lite"/>
    </source>
</evidence>
<dbReference type="SUPFAM" id="SSF54001">
    <property type="entry name" value="Cysteine proteinases"/>
    <property type="match status" value="1"/>
</dbReference>
<protein>
    <recommendedName>
        <fullName evidence="3">Peptidase C1A papain C-terminal domain-containing protein</fullName>
    </recommendedName>
</protein>
<dbReference type="PANTHER" id="PTHR12411">
    <property type="entry name" value="CYSTEINE PROTEASE FAMILY C1-RELATED"/>
    <property type="match status" value="1"/>
</dbReference>
<gene>
    <name evidence="4" type="ORF">ONB1V03_LOCUS15782</name>
</gene>
<evidence type="ECO:0000259" key="3">
    <source>
        <dbReference type="SMART" id="SM00645"/>
    </source>
</evidence>
<dbReference type="CDD" id="cd02248">
    <property type="entry name" value="Peptidase_C1A"/>
    <property type="match status" value="1"/>
</dbReference>
<reference evidence="4" key="1">
    <citation type="submission" date="2020-11" db="EMBL/GenBank/DDBJ databases">
        <authorList>
            <person name="Tran Van P."/>
        </authorList>
    </citation>
    <scope>NUCLEOTIDE SEQUENCE</scope>
</reference>
<dbReference type="Proteomes" id="UP000728032">
    <property type="component" value="Unassembled WGS sequence"/>
</dbReference>
<feature type="region of interest" description="Disordered" evidence="2">
    <location>
        <begin position="210"/>
        <end position="235"/>
    </location>
</feature>
<comment type="similarity">
    <text evidence="1">Belongs to the peptidase C1 family.</text>
</comment>
<dbReference type="PROSITE" id="PS00639">
    <property type="entry name" value="THIOL_PROTEASE_HIS"/>
    <property type="match status" value="1"/>
</dbReference>
<dbReference type="OrthoDB" id="6494439at2759"/>
<feature type="domain" description="Peptidase C1A papain C-terminal" evidence="3">
    <location>
        <begin position="5"/>
        <end position="189"/>
    </location>
</feature>
<dbReference type="InterPro" id="IPR013128">
    <property type="entry name" value="Peptidase_C1A"/>
</dbReference>
<dbReference type="EMBL" id="CAJPVJ010016775">
    <property type="protein sequence ID" value="CAG2176348.1"/>
    <property type="molecule type" value="Genomic_DNA"/>
</dbReference>
<evidence type="ECO:0000313" key="5">
    <source>
        <dbReference type="Proteomes" id="UP000728032"/>
    </source>
</evidence>
<dbReference type="Pfam" id="PF00112">
    <property type="entry name" value="Peptidase_C1"/>
    <property type="match status" value="1"/>
</dbReference>